<dbReference type="Gene3D" id="3.30.1330.10">
    <property type="entry name" value="PurM-like, N-terminal domain"/>
    <property type="match status" value="1"/>
</dbReference>
<feature type="binding site" evidence="2">
    <location>
        <position position="208"/>
    </location>
    <ligand>
        <name>Mg(2+)</name>
        <dbReference type="ChEBI" id="CHEBI:18420"/>
        <label>3</label>
    </ligand>
</feature>
<feature type="domain" description="PurM-like N-terminal" evidence="3">
    <location>
        <begin position="28"/>
        <end position="138"/>
    </location>
</feature>
<dbReference type="PIRSF" id="PIRSF005303">
    <property type="entry name" value="Thiam_monoph_kin"/>
    <property type="match status" value="1"/>
</dbReference>
<comment type="pathway">
    <text evidence="2">Cofactor biosynthesis; thiamine diphosphate biosynthesis; thiamine diphosphate from thiamine phosphate: step 1/1.</text>
</comment>
<dbReference type="PANTHER" id="PTHR30270">
    <property type="entry name" value="THIAMINE-MONOPHOSPHATE KINASE"/>
    <property type="match status" value="1"/>
</dbReference>
<comment type="function">
    <text evidence="2">Catalyzes the ATP-dependent phosphorylation of thiamine-monophosphate (TMP) to form thiamine-pyrophosphate (TPP), the active form of vitamin B1.</text>
</comment>
<feature type="binding site" evidence="2">
    <location>
        <position position="307"/>
    </location>
    <ligand>
        <name>substrate</name>
    </ligand>
</feature>
<evidence type="ECO:0000256" key="2">
    <source>
        <dbReference type="HAMAP-Rule" id="MF_02128"/>
    </source>
</evidence>
<keyword evidence="2" id="KW-0479">Metal-binding</keyword>
<reference evidence="5 6" key="1">
    <citation type="submission" date="2020-09" db="EMBL/GenBank/DDBJ databases">
        <title>Methylomonas albis sp. nov. and Methylomonas fluvii sp. nov.: Two cold-adapted methanotrophs from the River Elbe and an amended description of Methylovulum psychrotolerans strain Eb1.</title>
        <authorList>
            <person name="Bussmann I.K."/>
            <person name="Klings K.-W."/>
            <person name="Warnstedt J."/>
            <person name="Hoppert M."/>
            <person name="Saborowski A."/>
            <person name="Horn F."/>
            <person name="Liebner S."/>
        </authorList>
    </citation>
    <scope>NUCLEOTIDE SEQUENCE [LARGE SCALE GENOMIC DNA]</scope>
    <source>
        <strain evidence="5 6">EbA</strain>
    </source>
</reference>
<accession>A0ABR9D0Q5</accession>
<feature type="binding site" evidence="2">
    <location>
        <position position="47"/>
    </location>
    <ligand>
        <name>Mg(2+)</name>
        <dbReference type="ChEBI" id="CHEBI:18420"/>
        <label>1</label>
    </ligand>
</feature>
<proteinExistence type="inferred from homology"/>
<keyword evidence="2 5" id="KW-0418">Kinase</keyword>
<dbReference type="SUPFAM" id="SSF55326">
    <property type="entry name" value="PurM N-terminal domain-like"/>
    <property type="match status" value="1"/>
</dbReference>
<dbReference type="HAMAP" id="MF_02128">
    <property type="entry name" value="TMP_kinase"/>
    <property type="match status" value="1"/>
</dbReference>
<keyword evidence="2 5" id="KW-0808">Transferase</keyword>
<dbReference type="CDD" id="cd02194">
    <property type="entry name" value="ThiL"/>
    <property type="match status" value="1"/>
</dbReference>
<feature type="binding site" evidence="2">
    <location>
        <position position="259"/>
    </location>
    <ligand>
        <name>substrate</name>
    </ligand>
</feature>
<feature type="binding site" evidence="2">
    <location>
        <begin position="121"/>
        <end position="122"/>
    </location>
    <ligand>
        <name>ATP</name>
        <dbReference type="ChEBI" id="CHEBI:30616"/>
    </ligand>
</feature>
<dbReference type="Proteomes" id="UP000652176">
    <property type="component" value="Unassembled WGS sequence"/>
</dbReference>
<dbReference type="EMBL" id="JACXSS010000001">
    <property type="protein sequence ID" value="MBD9356530.1"/>
    <property type="molecule type" value="Genomic_DNA"/>
</dbReference>
<dbReference type="EC" id="2.7.4.16" evidence="2"/>
<keyword evidence="2" id="KW-0547">Nucleotide-binding</keyword>
<dbReference type="Pfam" id="PF00586">
    <property type="entry name" value="AIRS"/>
    <property type="match status" value="1"/>
</dbReference>
<dbReference type="PANTHER" id="PTHR30270:SF0">
    <property type="entry name" value="THIAMINE-MONOPHOSPHATE KINASE"/>
    <property type="match status" value="1"/>
</dbReference>
<evidence type="ECO:0000313" key="5">
    <source>
        <dbReference type="EMBL" id="MBD9356530.1"/>
    </source>
</evidence>
<dbReference type="NCBIfam" id="TIGR01379">
    <property type="entry name" value="thiL"/>
    <property type="match status" value="1"/>
</dbReference>
<gene>
    <name evidence="2 5" type="primary">thiL</name>
    <name evidence="5" type="ORF">IE877_11635</name>
</gene>
<sequence>MALAEFDLIRRYFAVNKPQHPYNQLGIGDDCALLNVPAGYQLAVTADTMVENVHFFADADPELLGHKLLAVNLSDLAAMGAEPFAVTLALTLPKVDEAWLQAFSLGFINLARQHHVDLIGGDTTSGPLTLTVQAMGVVPQGRALLRSSAQVGDLIYVSGQLGNAGLGLKIKQGYACADPELALRCFNQPQARVQQGLALRGVANACIDISDGLAADLGHILEKSGVGACLQWQDLPLSGQVMDYIARSGDWRMPLTAGDDYELCFTVSADLSALVPAGSYCVGMIEAVPGLRVNRAGQVNSFEVKGFEHFS</sequence>
<dbReference type="InterPro" id="IPR010918">
    <property type="entry name" value="PurM-like_C_dom"/>
</dbReference>
<comment type="catalytic activity">
    <reaction evidence="2">
        <text>thiamine phosphate + ATP = thiamine diphosphate + ADP</text>
        <dbReference type="Rhea" id="RHEA:15913"/>
        <dbReference type="ChEBI" id="CHEBI:30616"/>
        <dbReference type="ChEBI" id="CHEBI:37575"/>
        <dbReference type="ChEBI" id="CHEBI:58937"/>
        <dbReference type="ChEBI" id="CHEBI:456216"/>
        <dbReference type="EC" id="2.7.4.16"/>
    </reaction>
</comment>
<feature type="binding site" evidence="2">
    <location>
        <position position="146"/>
    </location>
    <ligand>
        <name>ATP</name>
        <dbReference type="ChEBI" id="CHEBI:30616"/>
    </ligand>
</feature>
<organism evidence="5 6">
    <name type="scientific">Methylomonas albis</name>
    <dbReference type="NCBI Taxonomy" id="1854563"/>
    <lineage>
        <taxon>Bacteria</taxon>
        <taxon>Pseudomonadati</taxon>
        <taxon>Pseudomonadota</taxon>
        <taxon>Gammaproteobacteria</taxon>
        <taxon>Methylococcales</taxon>
        <taxon>Methylococcaceae</taxon>
        <taxon>Methylomonas</taxon>
    </lineage>
</organism>
<feature type="binding site" evidence="2">
    <location>
        <position position="30"/>
    </location>
    <ligand>
        <name>Mg(2+)</name>
        <dbReference type="ChEBI" id="CHEBI:18420"/>
        <label>3</label>
    </ligand>
</feature>
<dbReference type="Pfam" id="PF02769">
    <property type="entry name" value="AIRS_C"/>
    <property type="match status" value="1"/>
</dbReference>
<feature type="binding site" evidence="2">
    <location>
        <position position="211"/>
    </location>
    <ligand>
        <name>Mg(2+)</name>
        <dbReference type="ChEBI" id="CHEBI:18420"/>
        <label>5</label>
    </ligand>
</feature>
<feature type="binding site" evidence="2">
    <location>
        <position position="75"/>
    </location>
    <ligand>
        <name>Mg(2+)</name>
        <dbReference type="ChEBI" id="CHEBI:18420"/>
        <label>4</label>
    </ligand>
</feature>
<dbReference type="InterPro" id="IPR036676">
    <property type="entry name" value="PurM-like_C_sf"/>
</dbReference>
<feature type="binding site" evidence="2">
    <location>
        <position position="75"/>
    </location>
    <ligand>
        <name>Mg(2+)</name>
        <dbReference type="ChEBI" id="CHEBI:18420"/>
        <label>2</label>
    </ligand>
</feature>
<dbReference type="RefSeq" id="WP_192374875.1">
    <property type="nucleotide sequence ID" value="NZ_CAJHIV010000001.1"/>
</dbReference>
<comment type="caution">
    <text evidence="2">Lacks conserved residue(s) required for the propagation of feature annotation.</text>
</comment>
<feature type="binding site" evidence="2">
    <location>
        <position position="30"/>
    </location>
    <ligand>
        <name>Mg(2+)</name>
        <dbReference type="ChEBI" id="CHEBI:18420"/>
        <label>4</label>
    </ligand>
</feature>
<comment type="similarity">
    <text evidence="2">Belongs to the thiamine-monophosphate kinase family.</text>
</comment>
<comment type="miscellaneous">
    <text evidence="2">Reaction mechanism of ThiL seems to utilize a direct, inline transfer of the gamma-phosphate of ATP to TMP rather than a phosphorylated enzyme intermediate.</text>
</comment>
<evidence type="ECO:0000259" key="3">
    <source>
        <dbReference type="Pfam" id="PF00586"/>
    </source>
</evidence>
<keyword evidence="6" id="KW-1185">Reference proteome</keyword>
<evidence type="ECO:0000313" key="6">
    <source>
        <dbReference type="Proteomes" id="UP000652176"/>
    </source>
</evidence>
<feature type="binding site" evidence="2">
    <location>
        <position position="75"/>
    </location>
    <ligand>
        <name>Mg(2+)</name>
        <dbReference type="ChEBI" id="CHEBI:18420"/>
        <label>3</label>
    </ligand>
</feature>
<feature type="binding site" evidence="2">
    <location>
        <position position="210"/>
    </location>
    <ligand>
        <name>ATP</name>
        <dbReference type="ChEBI" id="CHEBI:30616"/>
    </ligand>
</feature>
<dbReference type="SUPFAM" id="SSF56042">
    <property type="entry name" value="PurM C-terminal domain-like"/>
    <property type="match status" value="1"/>
</dbReference>
<evidence type="ECO:0000259" key="4">
    <source>
        <dbReference type="Pfam" id="PF02769"/>
    </source>
</evidence>
<dbReference type="InterPro" id="IPR036921">
    <property type="entry name" value="PurM-like_N_sf"/>
</dbReference>
<feature type="binding site" evidence="2">
    <location>
        <position position="45"/>
    </location>
    <ligand>
        <name>Mg(2+)</name>
        <dbReference type="ChEBI" id="CHEBI:18420"/>
        <label>4</label>
    </ligand>
</feature>
<name>A0ABR9D0Q5_9GAMM</name>
<protein>
    <recommendedName>
        <fullName evidence="2">Thiamine-monophosphate kinase</fullName>
        <shortName evidence="2">TMP kinase</shortName>
        <shortName evidence="2">Thiamine-phosphate kinase</shortName>
        <ecNumber evidence="2">2.7.4.16</ecNumber>
    </recommendedName>
</protein>
<feature type="domain" description="PurM-like C-terminal" evidence="4">
    <location>
        <begin position="150"/>
        <end position="249"/>
    </location>
</feature>
<keyword evidence="2" id="KW-0460">Magnesium</keyword>
<feature type="binding site" evidence="2">
    <location>
        <position position="122"/>
    </location>
    <ligand>
        <name>Mg(2+)</name>
        <dbReference type="ChEBI" id="CHEBI:18420"/>
        <label>1</label>
    </ligand>
</feature>
<dbReference type="InterPro" id="IPR016188">
    <property type="entry name" value="PurM-like_N"/>
</dbReference>
<dbReference type="Gene3D" id="3.90.650.10">
    <property type="entry name" value="PurM-like C-terminal domain"/>
    <property type="match status" value="1"/>
</dbReference>
<keyword evidence="2" id="KW-0067">ATP-binding</keyword>
<dbReference type="InterPro" id="IPR006283">
    <property type="entry name" value="ThiL-like"/>
</dbReference>
<keyword evidence="1 2" id="KW-0784">Thiamine biosynthesis</keyword>
<feature type="binding site" evidence="2">
    <location>
        <position position="54"/>
    </location>
    <ligand>
        <name>substrate</name>
    </ligand>
</feature>
<feature type="binding site" evidence="2">
    <location>
        <position position="47"/>
    </location>
    <ligand>
        <name>Mg(2+)</name>
        <dbReference type="ChEBI" id="CHEBI:18420"/>
        <label>2</label>
    </ligand>
</feature>
<evidence type="ECO:0000256" key="1">
    <source>
        <dbReference type="ARBA" id="ARBA00022977"/>
    </source>
</evidence>
<comment type="caution">
    <text evidence="5">The sequence shown here is derived from an EMBL/GenBank/DDBJ whole genome shotgun (WGS) entry which is preliminary data.</text>
</comment>
<dbReference type="GO" id="GO:0009030">
    <property type="term" value="F:thiamine-phosphate kinase activity"/>
    <property type="evidence" value="ECO:0007669"/>
    <property type="project" value="UniProtKB-EC"/>
</dbReference>